<evidence type="ECO:0000256" key="1">
    <source>
        <dbReference type="SAM" id="MobiDB-lite"/>
    </source>
</evidence>
<dbReference type="InterPro" id="IPR018650">
    <property type="entry name" value="STSV1_Orf64"/>
</dbReference>
<keyword evidence="2" id="KW-1133">Transmembrane helix</keyword>
<dbReference type="Pfam" id="PF09852">
    <property type="entry name" value="DUF2079"/>
    <property type="match status" value="1"/>
</dbReference>
<feature type="transmembrane region" description="Helical" evidence="2">
    <location>
        <begin position="338"/>
        <end position="357"/>
    </location>
</feature>
<dbReference type="RefSeq" id="WP_286976161.1">
    <property type="nucleotide sequence ID" value="NZ_PFNG01000086.1"/>
</dbReference>
<feature type="transmembrane region" description="Helical" evidence="2">
    <location>
        <begin position="311"/>
        <end position="332"/>
    </location>
</feature>
<evidence type="ECO:0000313" key="3">
    <source>
        <dbReference type="EMBL" id="PIZ40550.1"/>
    </source>
</evidence>
<protein>
    <submittedName>
        <fullName evidence="3">Uncharacterized protein</fullName>
    </submittedName>
</protein>
<dbReference type="EMBL" id="PFNG01000086">
    <property type="protein sequence ID" value="PIZ40550.1"/>
    <property type="molecule type" value="Genomic_DNA"/>
</dbReference>
<feature type="non-terminal residue" evidence="3">
    <location>
        <position position="365"/>
    </location>
</feature>
<accession>A0A2M7T907</accession>
<reference evidence="4" key="1">
    <citation type="submission" date="2017-09" db="EMBL/GenBank/DDBJ databases">
        <title>Depth-based differentiation of microbial function through sediment-hosted aquifers and enrichment of novel symbionts in the deep terrestrial subsurface.</title>
        <authorList>
            <person name="Probst A.J."/>
            <person name="Ladd B."/>
            <person name="Jarett J.K."/>
            <person name="Geller-Mcgrath D.E."/>
            <person name="Sieber C.M.K."/>
            <person name="Emerson J.B."/>
            <person name="Anantharaman K."/>
            <person name="Thomas B.C."/>
            <person name="Malmstrom R."/>
            <person name="Stieglmeier M."/>
            <person name="Klingl A."/>
            <person name="Woyke T."/>
            <person name="Ryan C.M."/>
            <person name="Banfield J.F."/>
        </authorList>
    </citation>
    <scope>NUCLEOTIDE SEQUENCE [LARGE SCALE GENOMIC DNA]</scope>
</reference>
<sequence>MPIFSLNNRELKKIHEASWPEGVDTGWLAGQIAERDVLPEKLLVIGDWNAKNGAGGLIALDENASLVAILFAPKSPPHEWIEEADGLAWGARNTGYAELNQMAARYFESHGLVVEDLTEMHRSYFSYDEKKRPGHFNQDQRLFIIATDFFKEVLSALKWRKLEVDTTAYRLKFMELESAELLMSIDPVAELEGGRVASLVSALFEVPSIVAKRLLGDSPKGAGPEQDEKDDGSQRPVASRLDVLVALDANPRKYEYAALAAMVALYVFTFSFITIRNHNNYGTFGFDLGIFDQGVWLLSQLKEPFITARGLHLFGDHLSFILLLIAPLYRIWADPRLLLILQTVALAIGAVPVFLIAKEKLSSRI</sequence>
<gene>
    <name evidence="3" type="ORF">COY37_03675</name>
</gene>
<dbReference type="AlphaFoldDB" id="A0A2M7T907"/>
<keyword evidence="2" id="KW-0472">Membrane</keyword>
<feature type="transmembrane region" description="Helical" evidence="2">
    <location>
        <begin position="256"/>
        <end position="275"/>
    </location>
</feature>
<feature type="region of interest" description="Disordered" evidence="1">
    <location>
        <begin position="217"/>
        <end position="236"/>
    </location>
</feature>
<name>A0A2M7T907_9ACTN</name>
<evidence type="ECO:0000313" key="4">
    <source>
        <dbReference type="Proteomes" id="UP000230956"/>
    </source>
</evidence>
<organism evidence="3 4">
    <name type="scientific">Candidatus Aquicultor secundus</name>
    <dbReference type="NCBI Taxonomy" id="1973895"/>
    <lineage>
        <taxon>Bacteria</taxon>
        <taxon>Bacillati</taxon>
        <taxon>Actinomycetota</taxon>
        <taxon>Candidatus Aquicultoria</taxon>
        <taxon>Candidatus Aquicultorales</taxon>
        <taxon>Candidatus Aquicultoraceae</taxon>
        <taxon>Candidatus Aquicultor</taxon>
    </lineage>
</organism>
<evidence type="ECO:0000256" key="2">
    <source>
        <dbReference type="SAM" id="Phobius"/>
    </source>
</evidence>
<dbReference type="Proteomes" id="UP000230956">
    <property type="component" value="Unassembled WGS sequence"/>
</dbReference>
<proteinExistence type="predicted"/>
<keyword evidence="2" id="KW-0812">Transmembrane</keyword>
<comment type="caution">
    <text evidence="3">The sequence shown here is derived from an EMBL/GenBank/DDBJ whole genome shotgun (WGS) entry which is preliminary data.</text>
</comment>